<dbReference type="FunFam" id="2.40.33.10:FF:000001">
    <property type="entry name" value="Pyruvate kinase"/>
    <property type="match status" value="1"/>
</dbReference>
<dbReference type="SUPFAM" id="SSF52935">
    <property type="entry name" value="PK C-terminal domain-like"/>
    <property type="match status" value="1"/>
</dbReference>
<dbReference type="UniPathway" id="UPA00109">
    <property type="reaction ID" value="UER00188"/>
</dbReference>
<evidence type="ECO:0000256" key="11">
    <source>
        <dbReference type="ARBA" id="ARBA00022840"/>
    </source>
</evidence>
<dbReference type="NCBIfam" id="NF004491">
    <property type="entry name" value="PRK05826.1"/>
    <property type="match status" value="1"/>
</dbReference>
<dbReference type="InterPro" id="IPR036918">
    <property type="entry name" value="Pyrv_Knase_C_sf"/>
</dbReference>
<dbReference type="GO" id="GO:0005524">
    <property type="term" value="F:ATP binding"/>
    <property type="evidence" value="ECO:0007669"/>
    <property type="project" value="UniProtKB-KW"/>
</dbReference>
<dbReference type="FunFam" id="3.20.20.60:FF:000025">
    <property type="entry name" value="Pyruvate kinase"/>
    <property type="match status" value="1"/>
</dbReference>
<comment type="caution">
    <text evidence="20">The sequence shown here is derived from an EMBL/GenBank/DDBJ whole genome shotgun (WGS) entry which is preliminary data.</text>
</comment>
<evidence type="ECO:0000313" key="20">
    <source>
        <dbReference type="EMBL" id="RUQ70752.1"/>
    </source>
</evidence>
<keyword evidence="7 16" id="KW-0808">Transferase</keyword>
<evidence type="ECO:0000313" key="21">
    <source>
        <dbReference type="Proteomes" id="UP000280346"/>
    </source>
</evidence>
<keyword evidence="13 16" id="KW-0324">Glycolysis</keyword>
<evidence type="ECO:0000256" key="10">
    <source>
        <dbReference type="ARBA" id="ARBA00022777"/>
    </source>
</evidence>
<dbReference type="PRINTS" id="PR01050">
    <property type="entry name" value="PYRUVTKNASE"/>
</dbReference>
<dbReference type="Gene3D" id="3.40.1380.20">
    <property type="entry name" value="Pyruvate kinase, C-terminal domain"/>
    <property type="match status" value="1"/>
</dbReference>
<evidence type="ECO:0000256" key="12">
    <source>
        <dbReference type="ARBA" id="ARBA00022842"/>
    </source>
</evidence>
<dbReference type="GO" id="GO:0030955">
    <property type="term" value="F:potassium ion binding"/>
    <property type="evidence" value="ECO:0007669"/>
    <property type="project" value="UniProtKB-UniRule"/>
</dbReference>
<dbReference type="NCBIfam" id="TIGR01064">
    <property type="entry name" value="pyruv_kin"/>
    <property type="match status" value="1"/>
</dbReference>
<evidence type="ECO:0000256" key="2">
    <source>
        <dbReference type="ARBA" id="ARBA00001958"/>
    </source>
</evidence>
<evidence type="ECO:0000256" key="6">
    <source>
        <dbReference type="ARBA" id="ARBA00018587"/>
    </source>
</evidence>
<keyword evidence="12 16" id="KW-0460">Magnesium</keyword>
<dbReference type="InterPro" id="IPR015793">
    <property type="entry name" value="Pyrv_Knase_brl"/>
</dbReference>
<dbReference type="Gene3D" id="2.40.33.10">
    <property type="entry name" value="PK beta-barrel domain-like"/>
    <property type="match status" value="1"/>
</dbReference>
<evidence type="ECO:0000256" key="3">
    <source>
        <dbReference type="ARBA" id="ARBA00004997"/>
    </source>
</evidence>
<evidence type="ECO:0000256" key="15">
    <source>
        <dbReference type="NCBIfam" id="TIGR01064"/>
    </source>
</evidence>
<dbReference type="Proteomes" id="UP000280346">
    <property type="component" value="Unassembled WGS sequence"/>
</dbReference>
<dbReference type="EC" id="2.7.1.40" evidence="5 15"/>
<name>A0A3S0V6D1_9PROT</name>
<dbReference type="EMBL" id="RZIJ01000009">
    <property type="protein sequence ID" value="RUQ70752.1"/>
    <property type="molecule type" value="Genomic_DNA"/>
</dbReference>
<comment type="cofactor">
    <cofactor evidence="2">
        <name>K(+)</name>
        <dbReference type="ChEBI" id="CHEBI:29103"/>
    </cofactor>
</comment>
<keyword evidence="10 16" id="KW-0418">Kinase</keyword>
<protein>
    <recommendedName>
        <fullName evidence="6 15">Pyruvate kinase</fullName>
        <ecNumber evidence="5 15">2.7.1.40</ecNumber>
    </recommendedName>
</protein>
<keyword evidence="8" id="KW-0479">Metal-binding</keyword>
<dbReference type="GO" id="GO:0016301">
    <property type="term" value="F:kinase activity"/>
    <property type="evidence" value="ECO:0007669"/>
    <property type="project" value="UniProtKB-KW"/>
</dbReference>
<evidence type="ECO:0000256" key="4">
    <source>
        <dbReference type="ARBA" id="ARBA00008663"/>
    </source>
</evidence>
<keyword evidence="21" id="KW-1185">Reference proteome</keyword>
<feature type="domain" description="Pyruvate kinase C-terminal" evidence="19">
    <location>
        <begin position="375"/>
        <end position="487"/>
    </location>
</feature>
<evidence type="ECO:0000256" key="7">
    <source>
        <dbReference type="ARBA" id="ARBA00022679"/>
    </source>
</evidence>
<dbReference type="RefSeq" id="WP_126998595.1">
    <property type="nucleotide sequence ID" value="NZ_JBNPXW010000008.1"/>
</dbReference>
<evidence type="ECO:0000256" key="1">
    <source>
        <dbReference type="ARBA" id="ARBA00001946"/>
    </source>
</evidence>
<dbReference type="PANTHER" id="PTHR11817">
    <property type="entry name" value="PYRUVATE KINASE"/>
    <property type="match status" value="1"/>
</dbReference>
<dbReference type="InterPro" id="IPR040442">
    <property type="entry name" value="Pyrv_kinase-like_dom_sf"/>
</dbReference>
<dbReference type="OrthoDB" id="9812123at2"/>
<dbReference type="InterPro" id="IPR015795">
    <property type="entry name" value="Pyrv_Knase_C"/>
</dbReference>
<dbReference type="GO" id="GO:0000287">
    <property type="term" value="F:magnesium ion binding"/>
    <property type="evidence" value="ECO:0007669"/>
    <property type="project" value="UniProtKB-UniRule"/>
</dbReference>
<dbReference type="NCBIfam" id="NF004978">
    <property type="entry name" value="PRK06354.1"/>
    <property type="match status" value="1"/>
</dbReference>
<comment type="similarity">
    <text evidence="4 16">Belongs to the pyruvate kinase family.</text>
</comment>
<feature type="region of interest" description="Disordered" evidence="17">
    <location>
        <begin position="1"/>
        <end position="22"/>
    </location>
</feature>
<dbReference type="SUPFAM" id="SSF50800">
    <property type="entry name" value="PK beta-barrel domain-like"/>
    <property type="match status" value="1"/>
</dbReference>
<dbReference type="InterPro" id="IPR001697">
    <property type="entry name" value="Pyr_Knase"/>
</dbReference>
<dbReference type="Pfam" id="PF00224">
    <property type="entry name" value="PK"/>
    <property type="match status" value="1"/>
</dbReference>
<dbReference type="InterPro" id="IPR018209">
    <property type="entry name" value="Pyrv_Knase_AS"/>
</dbReference>
<comment type="cofactor">
    <cofactor evidence="1">
        <name>Mg(2+)</name>
        <dbReference type="ChEBI" id="CHEBI:18420"/>
    </cofactor>
</comment>
<dbReference type="InterPro" id="IPR015806">
    <property type="entry name" value="Pyrv_Knase_insert_dom_sf"/>
</dbReference>
<evidence type="ECO:0000256" key="14">
    <source>
        <dbReference type="ARBA" id="ARBA00023317"/>
    </source>
</evidence>
<evidence type="ECO:0000256" key="13">
    <source>
        <dbReference type="ARBA" id="ARBA00023152"/>
    </source>
</evidence>
<evidence type="ECO:0000256" key="8">
    <source>
        <dbReference type="ARBA" id="ARBA00022723"/>
    </source>
</evidence>
<keyword evidence="9" id="KW-0547">Nucleotide-binding</keyword>
<reference evidence="20 21" key="1">
    <citation type="submission" date="2018-12" db="EMBL/GenBank/DDBJ databases">
        <authorList>
            <person name="Yang Y."/>
        </authorList>
    </citation>
    <scope>NUCLEOTIDE SEQUENCE [LARGE SCALE GENOMIC DNA]</scope>
    <source>
        <strain evidence="20 21">GSF71</strain>
    </source>
</reference>
<accession>A0A3S0V6D1</accession>
<dbReference type="GO" id="GO:0004743">
    <property type="term" value="F:pyruvate kinase activity"/>
    <property type="evidence" value="ECO:0007669"/>
    <property type="project" value="UniProtKB-UniRule"/>
</dbReference>
<dbReference type="NCBIfam" id="NF004886">
    <property type="entry name" value="PRK06247.1"/>
    <property type="match status" value="1"/>
</dbReference>
<dbReference type="Pfam" id="PF02887">
    <property type="entry name" value="PK_C"/>
    <property type="match status" value="1"/>
</dbReference>
<dbReference type="AlphaFoldDB" id="A0A3S0V6D1"/>
<keyword evidence="14 20" id="KW-0670">Pyruvate</keyword>
<dbReference type="InterPro" id="IPR011037">
    <property type="entry name" value="Pyrv_Knase-like_insert_dom_sf"/>
</dbReference>
<proteinExistence type="inferred from homology"/>
<evidence type="ECO:0000256" key="5">
    <source>
        <dbReference type="ARBA" id="ARBA00012142"/>
    </source>
</evidence>
<organism evidence="20 21">
    <name type="scientific">Azospirillum doebereinerae</name>
    <dbReference type="NCBI Taxonomy" id="92933"/>
    <lineage>
        <taxon>Bacteria</taxon>
        <taxon>Pseudomonadati</taxon>
        <taxon>Pseudomonadota</taxon>
        <taxon>Alphaproteobacteria</taxon>
        <taxon>Rhodospirillales</taxon>
        <taxon>Azospirillaceae</taxon>
        <taxon>Azospirillum</taxon>
    </lineage>
</organism>
<evidence type="ECO:0000256" key="17">
    <source>
        <dbReference type="SAM" id="MobiDB-lite"/>
    </source>
</evidence>
<sequence>MTTTGTTATAPTGSPTSSSTIRRSRLTKIVATLGPSTTTPETIAKLFEVGVDVFRLNFSHGTHEDHGARLKVLREMEARTGRPIAVMADLQGPKLRVATFANGPITLMPGQSFRLDLSKEPGDTRRVGMFHPEIFAALTPGTDLLLDDGRVRLRVESCGPDFAETVVVSGTKLSDRKGVNVPGVVLPLSPLTKKDREDLVFALDSGVDWVALSFVQRPEDVAEARKLVAGRAALMSKLEKPQAIAHLDEIIELSDGIMVARGDLGVELPAEDVPTLQKRIVRESRRAGKPVIVATQMLESMVSAPAPTRAEASDVATAVYDGADAVMLSAETASGDYPIEAVSMMDRIARRVEHDPLYRTIMDAQHPDPQQTAADAITAAARQVAHTIQAAAIVTYTTSGSTTLRAARERPEQPILCLTSVIETARRLQLVFGVHAVHTEDIANFSEMVQKATRTAHKDGIALEGQRLVITAGVPFGTPGNTNILRIAWVEAE</sequence>
<evidence type="ECO:0000256" key="9">
    <source>
        <dbReference type="ARBA" id="ARBA00022741"/>
    </source>
</evidence>
<dbReference type="Gene3D" id="3.20.20.60">
    <property type="entry name" value="Phosphoenolpyruvate-binding domains"/>
    <property type="match status" value="1"/>
</dbReference>
<evidence type="ECO:0000259" key="18">
    <source>
        <dbReference type="Pfam" id="PF00224"/>
    </source>
</evidence>
<feature type="compositionally biased region" description="Low complexity" evidence="17">
    <location>
        <begin position="1"/>
        <end position="20"/>
    </location>
</feature>
<dbReference type="PROSITE" id="PS00110">
    <property type="entry name" value="PYRUVATE_KINASE"/>
    <property type="match status" value="1"/>
</dbReference>
<keyword evidence="11" id="KW-0067">ATP-binding</keyword>
<dbReference type="SUPFAM" id="SSF51621">
    <property type="entry name" value="Phosphoenolpyruvate/pyruvate domain"/>
    <property type="match status" value="1"/>
</dbReference>
<comment type="pathway">
    <text evidence="3 16">Carbohydrate degradation; glycolysis; pyruvate from D-glyceraldehyde 3-phosphate: step 5/5.</text>
</comment>
<comment type="catalytic activity">
    <reaction evidence="16">
        <text>pyruvate + ATP = phosphoenolpyruvate + ADP + H(+)</text>
        <dbReference type="Rhea" id="RHEA:18157"/>
        <dbReference type="ChEBI" id="CHEBI:15361"/>
        <dbReference type="ChEBI" id="CHEBI:15378"/>
        <dbReference type="ChEBI" id="CHEBI:30616"/>
        <dbReference type="ChEBI" id="CHEBI:58702"/>
        <dbReference type="ChEBI" id="CHEBI:456216"/>
        <dbReference type="EC" id="2.7.1.40"/>
    </reaction>
</comment>
<evidence type="ECO:0000256" key="16">
    <source>
        <dbReference type="RuleBase" id="RU000504"/>
    </source>
</evidence>
<gene>
    <name evidence="20" type="primary">pyk</name>
    <name evidence="20" type="ORF">EJ913_13380</name>
</gene>
<evidence type="ECO:0000259" key="19">
    <source>
        <dbReference type="Pfam" id="PF02887"/>
    </source>
</evidence>
<feature type="domain" description="Pyruvate kinase barrel" evidence="18">
    <location>
        <begin position="25"/>
        <end position="342"/>
    </location>
</feature>
<dbReference type="InterPro" id="IPR015813">
    <property type="entry name" value="Pyrv/PenolPyrv_kinase-like_dom"/>
</dbReference>